<proteinExistence type="predicted"/>
<organism evidence="4 5">
    <name type="scientific">Canavalia gladiata</name>
    <name type="common">Sword bean</name>
    <name type="synonym">Dolichos gladiatus</name>
    <dbReference type="NCBI Taxonomy" id="3824"/>
    <lineage>
        <taxon>Eukaryota</taxon>
        <taxon>Viridiplantae</taxon>
        <taxon>Streptophyta</taxon>
        <taxon>Embryophyta</taxon>
        <taxon>Tracheophyta</taxon>
        <taxon>Spermatophyta</taxon>
        <taxon>Magnoliopsida</taxon>
        <taxon>eudicotyledons</taxon>
        <taxon>Gunneridae</taxon>
        <taxon>Pentapetalae</taxon>
        <taxon>rosids</taxon>
        <taxon>fabids</taxon>
        <taxon>Fabales</taxon>
        <taxon>Fabaceae</taxon>
        <taxon>Papilionoideae</taxon>
        <taxon>50 kb inversion clade</taxon>
        <taxon>NPAAA clade</taxon>
        <taxon>indigoferoid/millettioid clade</taxon>
        <taxon>Phaseoleae</taxon>
        <taxon>Canavalia</taxon>
    </lineage>
</organism>
<dbReference type="PANTHER" id="PTHR31065">
    <property type="entry name" value="PLATZ TRANSCRIPTION FACTOR FAMILY PROTEIN"/>
    <property type="match status" value="1"/>
</dbReference>
<dbReference type="Pfam" id="PF04640">
    <property type="entry name" value="PLATZ"/>
    <property type="match status" value="1"/>
</dbReference>
<dbReference type="GO" id="GO:0008270">
    <property type="term" value="F:zinc ion binding"/>
    <property type="evidence" value="ECO:0007669"/>
    <property type="project" value="UniProtKB-KW"/>
</dbReference>
<name>A0AAN9KTY9_CANGL</name>
<keyword evidence="1" id="KW-0479">Metal-binding</keyword>
<dbReference type="InterPro" id="IPR000315">
    <property type="entry name" value="Znf_B-box"/>
</dbReference>
<keyword evidence="5" id="KW-1185">Reference proteome</keyword>
<dbReference type="SUPFAM" id="SSF57845">
    <property type="entry name" value="B-box zinc-binding domain"/>
    <property type="match status" value="1"/>
</dbReference>
<dbReference type="PANTHER" id="PTHR31065:SF9">
    <property type="entry name" value="TRANSCRIPTION FACTOR FAMILY PROTEIN, PUTATIVE-RELATED"/>
    <property type="match status" value="1"/>
</dbReference>
<dbReference type="Pfam" id="PF00643">
    <property type="entry name" value="zf-B_box"/>
    <property type="match status" value="1"/>
</dbReference>
<evidence type="ECO:0000259" key="3">
    <source>
        <dbReference type="PROSITE" id="PS50119"/>
    </source>
</evidence>
<dbReference type="EMBL" id="JAYMYQ010000007">
    <property type="protein sequence ID" value="KAK7321473.1"/>
    <property type="molecule type" value="Genomic_DNA"/>
</dbReference>
<feature type="domain" description="B box-type" evidence="3">
    <location>
        <begin position="101"/>
        <end position="140"/>
    </location>
</feature>
<evidence type="ECO:0000256" key="1">
    <source>
        <dbReference type="PROSITE-ProRule" id="PRU00024"/>
    </source>
</evidence>
<dbReference type="Proteomes" id="UP001367508">
    <property type="component" value="Unassembled WGS sequence"/>
</dbReference>
<dbReference type="InterPro" id="IPR006734">
    <property type="entry name" value="PLATZ"/>
</dbReference>
<keyword evidence="1" id="KW-0862">Zinc</keyword>
<evidence type="ECO:0000313" key="4">
    <source>
        <dbReference type="EMBL" id="KAK7321473.1"/>
    </source>
</evidence>
<accession>A0AAN9KTY9</accession>
<keyword evidence="1" id="KW-0863">Zinc-finger</keyword>
<gene>
    <name evidence="4" type="ORF">VNO77_32153</name>
</gene>
<dbReference type="AlphaFoldDB" id="A0AAN9KTY9"/>
<comment type="caution">
    <text evidence="4">The sequence shown here is derived from an EMBL/GenBank/DDBJ whole genome shotgun (WGS) entry which is preliminary data.</text>
</comment>
<feature type="region of interest" description="Disordered" evidence="2">
    <location>
        <begin position="225"/>
        <end position="263"/>
    </location>
</feature>
<sequence length="263" mass="30206">MSSYTKPSVHHIAAPLLLPFYSVSHQNLLSFYMALCLQGRIVIEALMMKRNSANDNFVCKKEKMSASSSRKVNKDEQGAQRKIRKPRWLEAFLRKTFFDPCTTHPFRRNELNKYCINCNLSVCQYCVSSGPHRHHKILKIYRHVYKDVVSLAAMEKYIDSSQIQPYKCNKRLVISLNPLPHCGSAINNEASCNNCSRKLTEPDLYRYCSISCKVQAVLNKPNDSVPPYISIQSPPPQERQEEAVEPPKPLSKRKGTPRRAPFF</sequence>
<evidence type="ECO:0000256" key="2">
    <source>
        <dbReference type="SAM" id="MobiDB-lite"/>
    </source>
</evidence>
<protein>
    <recommendedName>
        <fullName evidence="3">B box-type domain-containing protein</fullName>
    </recommendedName>
</protein>
<dbReference type="CDD" id="cd19756">
    <property type="entry name" value="Bbox2"/>
    <property type="match status" value="1"/>
</dbReference>
<dbReference type="PROSITE" id="PS50119">
    <property type="entry name" value="ZF_BBOX"/>
    <property type="match status" value="1"/>
</dbReference>
<evidence type="ECO:0000313" key="5">
    <source>
        <dbReference type="Proteomes" id="UP001367508"/>
    </source>
</evidence>
<dbReference type="Gene3D" id="3.30.160.60">
    <property type="entry name" value="Classic Zinc Finger"/>
    <property type="match status" value="1"/>
</dbReference>
<reference evidence="4 5" key="1">
    <citation type="submission" date="2024-01" db="EMBL/GenBank/DDBJ databases">
        <title>The genomes of 5 underutilized Papilionoideae crops provide insights into root nodulation and disease resistanc.</title>
        <authorList>
            <person name="Jiang F."/>
        </authorList>
    </citation>
    <scope>NUCLEOTIDE SEQUENCE [LARGE SCALE GENOMIC DNA]</scope>
    <source>
        <strain evidence="4">LVBAO_FW01</strain>
        <tissue evidence="4">Leaves</tissue>
    </source>
</reference>